<evidence type="ECO:0000256" key="3">
    <source>
        <dbReference type="ARBA" id="ARBA00011738"/>
    </source>
</evidence>
<dbReference type="Gene3D" id="3.50.30.50">
    <property type="entry name" value="Putative cyclase"/>
    <property type="match status" value="1"/>
</dbReference>
<protein>
    <recommendedName>
        <fullName evidence="5">Kynurenine formamidase</fullName>
        <ecNumber evidence="4">3.5.1.9</ecNumber>
    </recommendedName>
</protein>
<dbReference type="PANTHER" id="PTHR31118:SF12">
    <property type="entry name" value="CYCLASE-LIKE PROTEIN 2"/>
    <property type="match status" value="1"/>
</dbReference>
<evidence type="ECO:0000256" key="1">
    <source>
        <dbReference type="ARBA" id="ARBA00001947"/>
    </source>
</evidence>
<evidence type="ECO:0000256" key="5">
    <source>
        <dbReference type="ARBA" id="ARBA00014889"/>
    </source>
</evidence>
<dbReference type="EMBL" id="JACEGA010000001">
    <property type="protein sequence ID" value="MBB2183150.1"/>
    <property type="molecule type" value="Genomic_DNA"/>
</dbReference>
<organism evidence="12 13">
    <name type="scientific">Variimorphobacter saccharofermentans</name>
    <dbReference type="NCBI Taxonomy" id="2755051"/>
    <lineage>
        <taxon>Bacteria</taxon>
        <taxon>Bacillati</taxon>
        <taxon>Bacillota</taxon>
        <taxon>Clostridia</taxon>
        <taxon>Lachnospirales</taxon>
        <taxon>Lachnospiraceae</taxon>
        <taxon>Variimorphobacter</taxon>
    </lineage>
</organism>
<comment type="function">
    <text evidence="2">Catalyzes the hydrolysis of N-formyl-L-kynurenine to L-kynurenine, the second step in the kynurenine pathway of tryptophan degradation.</text>
</comment>
<dbReference type="FunFam" id="3.50.30.50:FF:000001">
    <property type="entry name" value="Kynurenine formamidase"/>
    <property type="match status" value="1"/>
</dbReference>
<comment type="subunit">
    <text evidence="3">Homodimer.</text>
</comment>
<evidence type="ECO:0000256" key="6">
    <source>
        <dbReference type="ARBA" id="ARBA00022723"/>
    </source>
</evidence>
<gene>
    <name evidence="12" type="ORF">H0486_09690</name>
</gene>
<dbReference type="PANTHER" id="PTHR31118">
    <property type="entry name" value="CYCLASE-LIKE PROTEIN 2"/>
    <property type="match status" value="1"/>
</dbReference>
<evidence type="ECO:0000256" key="2">
    <source>
        <dbReference type="ARBA" id="ARBA00002204"/>
    </source>
</evidence>
<comment type="cofactor">
    <cofactor evidence="1">
        <name>Zn(2+)</name>
        <dbReference type="ChEBI" id="CHEBI:29105"/>
    </cofactor>
</comment>
<keyword evidence="6" id="KW-0479">Metal-binding</keyword>
<keyword evidence="8" id="KW-0862">Zinc</keyword>
<keyword evidence="9" id="KW-0823">Tryptophan catabolism</keyword>
<evidence type="ECO:0000256" key="10">
    <source>
        <dbReference type="ARBA" id="ARBA00048496"/>
    </source>
</evidence>
<dbReference type="GO" id="GO:0019441">
    <property type="term" value="P:L-tryptophan catabolic process to kynurenine"/>
    <property type="evidence" value="ECO:0007669"/>
    <property type="project" value="InterPro"/>
</dbReference>
<evidence type="ECO:0000313" key="13">
    <source>
        <dbReference type="Proteomes" id="UP000574276"/>
    </source>
</evidence>
<evidence type="ECO:0000313" key="12">
    <source>
        <dbReference type="EMBL" id="MBB2183150.1"/>
    </source>
</evidence>
<dbReference type="RefSeq" id="WP_228352829.1">
    <property type="nucleotide sequence ID" value="NZ_JACEGA010000001.1"/>
</dbReference>
<proteinExistence type="predicted"/>
<dbReference type="GO" id="GO:0046872">
    <property type="term" value="F:metal ion binding"/>
    <property type="evidence" value="ECO:0007669"/>
    <property type="project" value="UniProtKB-KW"/>
</dbReference>
<dbReference type="SUPFAM" id="SSF102198">
    <property type="entry name" value="Putative cyclase"/>
    <property type="match status" value="1"/>
</dbReference>
<dbReference type="GO" id="GO:0004061">
    <property type="term" value="F:arylformamidase activity"/>
    <property type="evidence" value="ECO:0007669"/>
    <property type="project" value="UniProtKB-EC"/>
</dbReference>
<dbReference type="EC" id="3.5.1.9" evidence="4"/>
<evidence type="ECO:0000256" key="4">
    <source>
        <dbReference type="ARBA" id="ARBA00012930"/>
    </source>
</evidence>
<comment type="caution">
    <text evidence="12">The sequence shown here is derived from an EMBL/GenBank/DDBJ whole genome shotgun (WGS) entry which is preliminary data.</text>
</comment>
<dbReference type="AlphaFoldDB" id="A0A839K0G6"/>
<dbReference type="InterPro" id="IPR007325">
    <property type="entry name" value="KFase/CYL"/>
</dbReference>
<evidence type="ECO:0000256" key="7">
    <source>
        <dbReference type="ARBA" id="ARBA00022801"/>
    </source>
</evidence>
<evidence type="ECO:0000256" key="11">
    <source>
        <dbReference type="ARBA" id="ARBA00060547"/>
    </source>
</evidence>
<sequence>MNYTRIYDISMPITLDMPVYKGKPEKKPSIIVESDYSTGNFYESRISMNLHTGTHLDRTLHMVKDGNTIENLSLDRVITPCKVLDLTTAIECISKSNLMKKDIQEGDFLLLKTRNSFEDILEENFIYLDKSGAEYLASKKIKGVGIDALGIERSQPNHETHLQLMKEDIQILEGLRLQDIEEGEYFLFAAPINIAGAEAAPVRAVLLQ</sequence>
<keyword evidence="7" id="KW-0378">Hydrolase</keyword>
<dbReference type="Proteomes" id="UP000574276">
    <property type="component" value="Unassembled WGS sequence"/>
</dbReference>
<dbReference type="InterPro" id="IPR037175">
    <property type="entry name" value="KFase_sf"/>
</dbReference>
<evidence type="ECO:0000256" key="9">
    <source>
        <dbReference type="ARBA" id="ARBA00023079"/>
    </source>
</evidence>
<evidence type="ECO:0000256" key="8">
    <source>
        <dbReference type="ARBA" id="ARBA00022833"/>
    </source>
</evidence>
<reference evidence="12 13" key="1">
    <citation type="submission" date="2020-07" db="EMBL/GenBank/DDBJ databases">
        <title>Characterization and genome sequencing of isolate MD1, a novel member within the family Lachnospiraceae.</title>
        <authorList>
            <person name="Rettenmaier R."/>
            <person name="Di Bello L."/>
            <person name="Zinser C."/>
            <person name="Scheitz K."/>
            <person name="Liebl W."/>
            <person name="Zverlov V."/>
        </authorList>
    </citation>
    <scope>NUCLEOTIDE SEQUENCE [LARGE SCALE GENOMIC DNA]</scope>
    <source>
        <strain evidence="12 13">MD1</strain>
    </source>
</reference>
<name>A0A839K0G6_9FIRM</name>
<keyword evidence="13" id="KW-1185">Reference proteome</keyword>
<comment type="pathway">
    <text evidence="11">Amino-acid degradation; L-tryptophan degradation via kynurenine pathway; L-kynurenine from L-tryptophan: step 2/2.</text>
</comment>
<dbReference type="Pfam" id="PF04199">
    <property type="entry name" value="Cyclase"/>
    <property type="match status" value="1"/>
</dbReference>
<accession>A0A839K0G6</accession>
<comment type="catalytic activity">
    <reaction evidence="10">
        <text>N-formyl-L-kynurenine + H2O = L-kynurenine + formate + H(+)</text>
        <dbReference type="Rhea" id="RHEA:13009"/>
        <dbReference type="ChEBI" id="CHEBI:15377"/>
        <dbReference type="ChEBI" id="CHEBI:15378"/>
        <dbReference type="ChEBI" id="CHEBI:15740"/>
        <dbReference type="ChEBI" id="CHEBI:57959"/>
        <dbReference type="ChEBI" id="CHEBI:58629"/>
        <dbReference type="EC" id="3.5.1.9"/>
    </reaction>
</comment>